<evidence type="ECO:0000313" key="2">
    <source>
        <dbReference type="EMBL" id="KAF2145953.1"/>
    </source>
</evidence>
<reference evidence="2" key="1">
    <citation type="journal article" date="2020" name="Stud. Mycol.">
        <title>101 Dothideomycetes genomes: a test case for predicting lifestyles and emergence of pathogens.</title>
        <authorList>
            <person name="Haridas S."/>
            <person name="Albert R."/>
            <person name="Binder M."/>
            <person name="Bloem J."/>
            <person name="Labutti K."/>
            <person name="Salamov A."/>
            <person name="Andreopoulos B."/>
            <person name="Baker S."/>
            <person name="Barry K."/>
            <person name="Bills G."/>
            <person name="Bluhm B."/>
            <person name="Cannon C."/>
            <person name="Castanera R."/>
            <person name="Culley D."/>
            <person name="Daum C."/>
            <person name="Ezra D."/>
            <person name="Gonzalez J."/>
            <person name="Henrissat B."/>
            <person name="Kuo A."/>
            <person name="Liang C."/>
            <person name="Lipzen A."/>
            <person name="Lutzoni F."/>
            <person name="Magnuson J."/>
            <person name="Mondo S."/>
            <person name="Nolan M."/>
            <person name="Ohm R."/>
            <person name="Pangilinan J."/>
            <person name="Park H.-J."/>
            <person name="Ramirez L."/>
            <person name="Alfaro M."/>
            <person name="Sun H."/>
            <person name="Tritt A."/>
            <person name="Yoshinaga Y."/>
            <person name="Zwiers L.-H."/>
            <person name="Turgeon B."/>
            <person name="Goodwin S."/>
            <person name="Spatafora J."/>
            <person name="Crous P."/>
            <person name="Grigoriev I."/>
        </authorList>
    </citation>
    <scope>NUCLEOTIDE SEQUENCE</scope>
    <source>
        <strain evidence="2">CBS 121167</strain>
    </source>
</reference>
<proteinExistence type="predicted"/>
<dbReference type="AlphaFoldDB" id="A0A6A6BR81"/>
<dbReference type="RefSeq" id="XP_033401665.1">
    <property type="nucleotide sequence ID" value="XM_033534941.1"/>
</dbReference>
<protein>
    <recommendedName>
        <fullName evidence="4">Secreted protein</fullName>
    </recommendedName>
</protein>
<gene>
    <name evidence="2" type="ORF">K452DRAFT_103909</name>
</gene>
<name>A0A6A6BR81_9PEZI</name>
<keyword evidence="3" id="KW-1185">Reference proteome</keyword>
<accession>A0A6A6BR81</accession>
<evidence type="ECO:0000313" key="3">
    <source>
        <dbReference type="Proteomes" id="UP000799438"/>
    </source>
</evidence>
<dbReference type="Proteomes" id="UP000799438">
    <property type="component" value="Unassembled WGS sequence"/>
</dbReference>
<feature type="chain" id="PRO_5025637932" description="Secreted protein" evidence="1">
    <location>
        <begin position="20"/>
        <end position="108"/>
    </location>
</feature>
<dbReference type="GeneID" id="54292432"/>
<evidence type="ECO:0008006" key="4">
    <source>
        <dbReference type="Google" id="ProtNLM"/>
    </source>
</evidence>
<evidence type="ECO:0000256" key="1">
    <source>
        <dbReference type="SAM" id="SignalP"/>
    </source>
</evidence>
<feature type="signal peptide" evidence="1">
    <location>
        <begin position="1"/>
        <end position="19"/>
    </location>
</feature>
<keyword evidence="1" id="KW-0732">Signal</keyword>
<sequence>MGLGLGLGLCCAVLWTANATSKTKDRSEDECVFSLCVCVCVWCVLGDTQGPRRLLSPARSSSLLLHPHCCVLFSPFRIHMVWYGLISRPPPHFSPIFPLLLLLLRLGG</sequence>
<organism evidence="2 3">
    <name type="scientific">Aplosporella prunicola CBS 121167</name>
    <dbReference type="NCBI Taxonomy" id="1176127"/>
    <lineage>
        <taxon>Eukaryota</taxon>
        <taxon>Fungi</taxon>
        <taxon>Dikarya</taxon>
        <taxon>Ascomycota</taxon>
        <taxon>Pezizomycotina</taxon>
        <taxon>Dothideomycetes</taxon>
        <taxon>Dothideomycetes incertae sedis</taxon>
        <taxon>Botryosphaeriales</taxon>
        <taxon>Aplosporellaceae</taxon>
        <taxon>Aplosporella</taxon>
    </lineage>
</organism>
<dbReference type="EMBL" id="ML995476">
    <property type="protein sequence ID" value="KAF2145953.1"/>
    <property type="molecule type" value="Genomic_DNA"/>
</dbReference>